<keyword evidence="2 9" id="KW-0963">Cytoplasm</keyword>
<evidence type="ECO:0000256" key="3">
    <source>
        <dbReference type="ARBA" id="ARBA00022553"/>
    </source>
</evidence>
<name>A0A1M4PPY4_9FIRM</name>
<dbReference type="RefSeq" id="WP_025641584.1">
    <property type="nucleotide sequence ID" value="NZ_LT669839.1"/>
</dbReference>
<dbReference type="Gene3D" id="3.40.50.2300">
    <property type="match status" value="1"/>
</dbReference>
<sequence length="224" mass="25627">MSRVLIVEDDPMVAKINKGYVESVEGFQVVGIVKDYKEAISFLKKKKVDLVILDIYLPDEDGIHILEQIRKNQVNCDVIMVTASAEVDKIDKALKLGVVDYLIKPFEYERLKIALENYQSRYNTLSKKNTIRQEELDKILISKMLSTDNVIPKGLNRLTLNRVMSFVDTNGNSPLSADEIAEGLKVTTVTVRRYMNYLEKIGFIVRILEYGSVGRPNYLYKKVN</sequence>
<keyword evidence="3 10" id="KW-0597">Phosphoprotein</keyword>
<keyword evidence="4 9" id="KW-0902">Two-component regulatory system</keyword>
<gene>
    <name evidence="12" type="primary">dctR</name>
    <name evidence="12" type="ORF">CUESP1_2187</name>
</gene>
<reference evidence="12 13" key="1">
    <citation type="submission" date="2016-11" db="EMBL/GenBank/DDBJ databases">
        <authorList>
            <person name="Manzoor S."/>
        </authorList>
    </citation>
    <scope>NUCLEOTIDE SEQUENCE [LARGE SCALE GENOMIC DNA]</scope>
    <source>
        <strain evidence="12">Clostridium ultunense strain Esp</strain>
    </source>
</reference>
<evidence type="ECO:0000256" key="6">
    <source>
        <dbReference type="ARBA" id="ARBA00023125"/>
    </source>
</evidence>
<dbReference type="InterPro" id="IPR036390">
    <property type="entry name" value="WH_DNA-bd_sf"/>
</dbReference>
<dbReference type="InterPro" id="IPR013196">
    <property type="entry name" value="HTH_11"/>
</dbReference>
<evidence type="ECO:0000256" key="10">
    <source>
        <dbReference type="PROSITE-ProRule" id="PRU00169"/>
    </source>
</evidence>
<dbReference type="EMBL" id="LT669839">
    <property type="protein sequence ID" value="SHD77541.1"/>
    <property type="molecule type" value="Genomic_DNA"/>
</dbReference>
<dbReference type="PANTHER" id="PTHR45526">
    <property type="entry name" value="TRANSCRIPTIONAL REGULATORY PROTEIN DPIA"/>
    <property type="match status" value="1"/>
</dbReference>
<dbReference type="SUPFAM" id="SSF52172">
    <property type="entry name" value="CheY-like"/>
    <property type="match status" value="1"/>
</dbReference>
<dbReference type="InterPro" id="IPR001789">
    <property type="entry name" value="Sig_transdc_resp-reg_receiver"/>
</dbReference>
<evidence type="ECO:0000256" key="8">
    <source>
        <dbReference type="ARBA" id="ARBA00023163"/>
    </source>
</evidence>
<dbReference type="GO" id="GO:0003677">
    <property type="term" value="F:DNA binding"/>
    <property type="evidence" value="ECO:0007669"/>
    <property type="project" value="UniProtKB-KW"/>
</dbReference>
<keyword evidence="8 9" id="KW-0804">Transcription</keyword>
<evidence type="ECO:0000313" key="13">
    <source>
        <dbReference type="Proteomes" id="UP000245423"/>
    </source>
</evidence>
<feature type="domain" description="Response regulatory" evidence="11">
    <location>
        <begin position="3"/>
        <end position="119"/>
    </location>
</feature>
<dbReference type="AlphaFoldDB" id="A0A1M4PPY4"/>
<dbReference type="CDD" id="cd19925">
    <property type="entry name" value="REC_citrate_TCS"/>
    <property type="match status" value="1"/>
</dbReference>
<dbReference type="InterPro" id="IPR024187">
    <property type="entry name" value="Sig_transdc_resp-reg_cit/mal"/>
</dbReference>
<dbReference type="PROSITE" id="PS50110">
    <property type="entry name" value="RESPONSE_REGULATORY"/>
    <property type="match status" value="1"/>
</dbReference>
<dbReference type="Pfam" id="PF00072">
    <property type="entry name" value="Response_reg"/>
    <property type="match status" value="1"/>
</dbReference>
<keyword evidence="5 9" id="KW-0805">Transcription regulation</keyword>
<dbReference type="PANTHER" id="PTHR45526:SF1">
    <property type="entry name" value="TRANSCRIPTIONAL REGULATORY PROTEIN DCUR-RELATED"/>
    <property type="match status" value="1"/>
</dbReference>
<dbReference type="InterPro" id="IPR011006">
    <property type="entry name" value="CheY-like_superfamily"/>
</dbReference>
<evidence type="ECO:0000256" key="2">
    <source>
        <dbReference type="ARBA" id="ARBA00022490"/>
    </source>
</evidence>
<evidence type="ECO:0000259" key="11">
    <source>
        <dbReference type="PROSITE" id="PS50110"/>
    </source>
</evidence>
<evidence type="ECO:0000256" key="4">
    <source>
        <dbReference type="ARBA" id="ARBA00023012"/>
    </source>
</evidence>
<dbReference type="Pfam" id="PF08279">
    <property type="entry name" value="HTH_11"/>
    <property type="match status" value="1"/>
</dbReference>
<dbReference type="GO" id="GO:0005737">
    <property type="term" value="C:cytoplasm"/>
    <property type="evidence" value="ECO:0007669"/>
    <property type="project" value="UniProtKB-SubCell"/>
</dbReference>
<dbReference type="InterPro" id="IPR036388">
    <property type="entry name" value="WH-like_DNA-bd_sf"/>
</dbReference>
<dbReference type="GO" id="GO:0000156">
    <property type="term" value="F:phosphorelay response regulator activity"/>
    <property type="evidence" value="ECO:0007669"/>
    <property type="project" value="TreeGrafter"/>
</dbReference>
<dbReference type="InterPro" id="IPR051271">
    <property type="entry name" value="2C-system_Tx_regulators"/>
</dbReference>
<dbReference type="GO" id="GO:0003700">
    <property type="term" value="F:DNA-binding transcription factor activity"/>
    <property type="evidence" value="ECO:0007669"/>
    <property type="project" value="InterPro"/>
</dbReference>
<comment type="subcellular location">
    <subcellularLocation>
        <location evidence="1 9">Cytoplasm</location>
    </subcellularLocation>
</comment>
<dbReference type="SUPFAM" id="SSF46785">
    <property type="entry name" value="Winged helix' DNA-binding domain"/>
    <property type="match status" value="1"/>
</dbReference>
<keyword evidence="13" id="KW-1185">Reference proteome</keyword>
<feature type="modified residue" description="4-aspartylphosphate" evidence="10">
    <location>
        <position position="54"/>
    </location>
</feature>
<organism evidence="12 13">
    <name type="scientific">[Clostridium] ultunense Esp</name>
    <dbReference type="NCBI Taxonomy" id="1288971"/>
    <lineage>
        <taxon>Bacteria</taxon>
        <taxon>Bacillati</taxon>
        <taxon>Bacillota</taxon>
        <taxon>Tissierellia</taxon>
        <taxon>Tissierellales</taxon>
        <taxon>Tepidimicrobiaceae</taxon>
        <taxon>Schnuerera</taxon>
    </lineage>
</organism>
<dbReference type="OrthoDB" id="9779069at2"/>
<accession>A0A1M4PPY4</accession>
<evidence type="ECO:0000313" key="12">
    <source>
        <dbReference type="EMBL" id="SHD77541.1"/>
    </source>
</evidence>
<dbReference type="PIRSF" id="PIRSF006171">
    <property type="entry name" value="RR_citrat_malat"/>
    <property type="match status" value="1"/>
</dbReference>
<keyword evidence="6 9" id="KW-0238">DNA-binding</keyword>
<proteinExistence type="predicted"/>
<evidence type="ECO:0000256" key="1">
    <source>
        <dbReference type="ARBA" id="ARBA00004496"/>
    </source>
</evidence>
<dbReference type="Gene3D" id="1.10.10.10">
    <property type="entry name" value="Winged helix-like DNA-binding domain superfamily/Winged helix DNA-binding domain"/>
    <property type="match status" value="1"/>
</dbReference>
<dbReference type="Proteomes" id="UP000245423">
    <property type="component" value="Chromosome 1"/>
</dbReference>
<evidence type="ECO:0000256" key="5">
    <source>
        <dbReference type="ARBA" id="ARBA00023015"/>
    </source>
</evidence>
<evidence type="ECO:0000256" key="9">
    <source>
        <dbReference type="PIRNR" id="PIRNR006171"/>
    </source>
</evidence>
<dbReference type="SMART" id="SM00448">
    <property type="entry name" value="REC"/>
    <property type="match status" value="1"/>
</dbReference>
<protein>
    <recommendedName>
        <fullName evidence="9">Transcriptional regulatory protein</fullName>
    </recommendedName>
</protein>
<evidence type="ECO:0000256" key="7">
    <source>
        <dbReference type="ARBA" id="ARBA00023159"/>
    </source>
</evidence>
<keyword evidence="7 9" id="KW-0010">Activator</keyword>